<sequence length="150" mass="16675">MAKILNEAQPTFADARLANEFFAAEYDEAICLIPSSGNVRRGHLLNILQQCLPILALLLETRHWGLVGGGLLHPLPGFIYTGVCAVNIGHSLHNGLQFRVCNIYAFERSMAAGWLCRACCTIYGEKNSADCTYSMPQFIVRRPLLICTRF</sequence>
<organism evidence="1 2">
    <name type="scientific">Linderina pennispora</name>
    <dbReference type="NCBI Taxonomy" id="61395"/>
    <lineage>
        <taxon>Eukaryota</taxon>
        <taxon>Fungi</taxon>
        <taxon>Fungi incertae sedis</taxon>
        <taxon>Zoopagomycota</taxon>
        <taxon>Kickxellomycotina</taxon>
        <taxon>Kickxellomycetes</taxon>
        <taxon>Kickxellales</taxon>
        <taxon>Kickxellaceae</taxon>
        <taxon>Linderina</taxon>
    </lineage>
</organism>
<gene>
    <name evidence="1" type="ORF">DL89DRAFT_11337</name>
</gene>
<name>A0A1Y1WL16_9FUNG</name>
<keyword evidence="2" id="KW-1185">Reference proteome</keyword>
<proteinExistence type="predicted"/>
<accession>A0A1Y1WL16</accession>
<evidence type="ECO:0000313" key="2">
    <source>
        <dbReference type="Proteomes" id="UP000193922"/>
    </source>
</evidence>
<comment type="caution">
    <text evidence="1">The sequence shown here is derived from an EMBL/GenBank/DDBJ whole genome shotgun (WGS) entry which is preliminary data.</text>
</comment>
<protein>
    <submittedName>
        <fullName evidence="1">Uncharacterized protein</fullName>
    </submittedName>
</protein>
<dbReference type="EMBL" id="MCFD01000001">
    <property type="protein sequence ID" value="ORX74182.1"/>
    <property type="molecule type" value="Genomic_DNA"/>
</dbReference>
<reference evidence="1 2" key="1">
    <citation type="submission" date="2016-07" db="EMBL/GenBank/DDBJ databases">
        <title>Pervasive Adenine N6-methylation of Active Genes in Fungi.</title>
        <authorList>
            <consortium name="DOE Joint Genome Institute"/>
            <person name="Mondo S.J."/>
            <person name="Dannebaum R.O."/>
            <person name="Kuo R.C."/>
            <person name="Labutti K."/>
            <person name="Haridas S."/>
            <person name="Kuo A."/>
            <person name="Salamov A."/>
            <person name="Ahrendt S.R."/>
            <person name="Lipzen A."/>
            <person name="Sullivan W."/>
            <person name="Andreopoulos W.B."/>
            <person name="Clum A."/>
            <person name="Lindquist E."/>
            <person name="Daum C."/>
            <person name="Ramamoorthy G.K."/>
            <person name="Gryganskyi A."/>
            <person name="Culley D."/>
            <person name="Magnuson J.K."/>
            <person name="James T.Y."/>
            <person name="O'Malley M.A."/>
            <person name="Stajich J.E."/>
            <person name="Spatafora J.W."/>
            <person name="Visel A."/>
            <person name="Grigoriev I.V."/>
        </authorList>
    </citation>
    <scope>NUCLEOTIDE SEQUENCE [LARGE SCALE GENOMIC DNA]</scope>
    <source>
        <strain evidence="1 2">ATCC 12442</strain>
    </source>
</reference>
<dbReference type="GeneID" id="63799783"/>
<dbReference type="RefSeq" id="XP_040747393.1">
    <property type="nucleotide sequence ID" value="XM_040883135.1"/>
</dbReference>
<dbReference type="Proteomes" id="UP000193922">
    <property type="component" value="Unassembled WGS sequence"/>
</dbReference>
<evidence type="ECO:0000313" key="1">
    <source>
        <dbReference type="EMBL" id="ORX74182.1"/>
    </source>
</evidence>
<dbReference type="AlphaFoldDB" id="A0A1Y1WL16"/>